<proteinExistence type="predicted"/>
<gene>
    <name evidence="1" type="ORF">EDD34_0285</name>
</gene>
<keyword evidence="2" id="KW-1185">Reference proteome</keyword>
<accession>A0A3N4Z3K5</accession>
<dbReference type="Pfam" id="PF10698">
    <property type="entry name" value="DUF2505"/>
    <property type="match status" value="1"/>
</dbReference>
<name>A0A3N4Z3K5_9MICO</name>
<evidence type="ECO:0000313" key="2">
    <source>
        <dbReference type="Proteomes" id="UP000280501"/>
    </source>
</evidence>
<reference evidence="1 2" key="1">
    <citation type="submission" date="2018-11" db="EMBL/GenBank/DDBJ databases">
        <title>Sequencing the genomes of 1000 actinobacteria strains.</title>
        <authorList>
            <person name="Klenk H.-P."/>
        </authorList>
    </citation>
    <scope>NUCLEOTIDE SEQUENCE [LARGE SCALE GENOMIC DNA]</scope>
    <source>
        <strain evidence="1 2">DSM 15700</strain>
    </source>
</reference>
<sequence length="168" mass="18613">MLIDETTTTTLSPEHVRDLMSTEAFQHAKADRLGAIEFGMRVTDGPTRTVVTRRRFETAGFPEFLKPMMRPTIVAVETERWAPDDAATGVLTGDFEVDVEGAPVSLRGQVRIEPHDGGARLTFTGDLRAGVPLFRAKVEQSAASSVLDTIRTEFALLEEHETTSRRNR</sequence>
<comment type="caution">
    <text evidence="1">The sequence shown here is derived from an EMBL/GenBank/DDBJ whole genome shotgun (WGS) entry which is preliminary data.</text>
</comment>
<organism evidence="1 2">
    <name type="scientific">Myceligenerans xiligouense</name>
    <dbReference type="NCBI Taxonomy" id="253184"/>
    <lineage>
        <taxon>Bacteria</taxon>
        <taxon>Bacillati</taxon>
        <taxon>Actinomycetota</taxon>
        <taxon>Actinomycetes</taxon>
        <taxon>Micrococcales</taxon>
        <taxon>Promicromonosporaceae</taxon>
        <taxon>Myceligenerans</taxon>
    </lineage>
</organism>
<dbReference type="EMBL" id="RKQZ01000001">
    <property type="protein sequence ID" value="RPF19722.1"/>
    <property type="molecule type" value="Genomic_DNA"/>
</dbReference>
<dbReference type="InterPro" id="IPR019639">
    <property type="entry name" value="DUF2505"/>
</dbReference>
<dbReference type="Proteomes" id="UP000280501">
    <property type="component" value="Unassembled WGS sequence"/>
</dbReference>
<protein>
    <submittedName>
        <fullName evidence="1">Uncharacterized protein DUF2505</fullName>
    </submittedName>
</protein>
<dbReference type="OrthoDB" id="3266819at2"/>
<dbReference type="RefSeq" id="WP_123812988.1">
    <property type="nucleotide sequence ID" value="NZ_RKQZ01000001.1"/>
</dbReference>
<dbReference type="AlphaFoldDB" id="A0A3N4Z3K5"/>
<evidence type="ECO:0000313" key="1">
    <source>
        <dbReference type="EMBL" id="RPF19722.1"/>
    </source>
</evidence>